<dbReference type="InterPro" id="IPR036914">
    <property type="entry name" value="MGS-like_dom_sf"/>
</dbReference>
<dbReference type="Gene3D" id="3.40.50.20">
    <property type="match status" value="1"/>
</dbReference>
<reference evidence="23" key="1">
    <citation type="journal article" date="2014" name="Genome Biol. Evol.">
        <title>Pangenome evidence for extensive interdomain horizontal transfer affecting lineage core and shell genes in uncultured planktonic thaumarchaeota and euryarchaeota.</title>
        <authorList>
            <person name="Deschamps P."/>
            <person name="Zivanovic Y."/>
            <person name="Moreira D."/>
            <person name="Rodriguez-Valera F."/>
            <person name="Lopez-Garcia P."/>
        </authorList>
    </citation>
    <scope>NUCLEOTIDE SEQUENCE</scope>
</reference>
<feature type="domain" description="ATP-grasp" evidence="21">
    <location>
        <begin position="46"/>
        <end position="240"/>
    </location>
</feature>
<dbReference type="GO" id="GO:0005524">
    <property type="term" value="F:ATP binding"/>
    <property type="evidence" value="ECO:0007669"/>
    <property type="project" value="UniProtKB-UniRule"/>
</dbReference>
<keyword evidence="10 20" id="KW-0067">ATP-binding</keyword>
<evidence type="ECO:0000256" key="1">
    <source>
        <dbReference type="ARBA" id="ARBA00005077"/>
    </source>
</evidence>
<dbReference type="PROSITE" id="PS50975">
    <property type="entry name" value="ATP_GRASP"/>
    <property type="match status" value="2"/>
</dbReference>
<dbReference type="InterPro" id="IPR036897">
    <property type="entry name" value="CarbamoylP_synth_lsu_oligo_sf"/>
</dbReference>
<dbReference type="GO" id="GO:0004088">
    <property type="term" value="F:carbamoyl-phosphate synthase (glutamine-hydrolyzing) activity"/>
    <property type="evidence" value="ECO:0007669"/>
    <property type="project" value="UniProtKB-EC"/>
</dbReference>
<dbReference type="SMART" id="SM00851">
    <property type="entry name" value="MGS"/>
    <property type="match status" value="1"/>
</dbReference>
<feature type="domain" description="MGS-like" evidence="22">
    <location>
        <begin position="845"/>
        <end position="989"/>
    </location>
</feature>
<dbReference type="InterPro" id="IPR005480">
    <property type="entry name" value="CPSase_lsu_oligo"/>
</dbReference>
<comment type="function">
    <text evidence="17">Small subunit of the glutamine-dependent carbamoyl phosphate synthetase (CPSase). CPSase catalyzes the formation of carbamoyl phosphate from the ammonia moiety of glutamine, carbonate, and phosphate donated by ATP, constituting the first step of the biosynthetic pathway leading to pyrimidine nucleotides. The large subunit (synthetase) binds the substrates ammonia (free or transferred from glutamine from the small subunit), hydrogencarbonate and ATP and carries out an ATP-coupled ligase reaction, activating hydrogencarbonate by forming carboxy phosphate which reacts with ammonia to form carbamoyl phosphate.</text>
</comment>
<dbReference type="SMART" id="SM01209">
    <property type="entry name" value="GARS_A"/>
    <property type="match status" value="1"/>
</dbReference>
<dbReference type="InterPro" id="IPR016185">
    <property type="entry name" value="PreATP-grasp_dom_sf"/>
</dbReference>
<dbReference type="Gene3D" id="3.30.470.20">
    <property type="entry name" value="ATP-grasp fold, B domain"/>
    <property type="match status" value="2"/>
</dbReference>
<evidence type="ECO:0000256" key="7">
    <source>
        <dbReference type="ARBA" id="ARBA00022723"/>
    </source>
</evidence>
<dbReference type="SUPFAM" id="SSF56059">
    <property type="entry name" value="Glutathione synthetase ATP-binding domain-like"/>
    <property type="match status" value="2"/>
</dbReference>
<dbReference type="FunFam" id="3.30.470.20:FF:000001">
    <property type="entry name" value="Carbamoyl-phosphate synthase large chain"/>
    <property type="match status" value="1"/>
</dbReference>
<dbReference type="Pfam" id="PF02142">
    <property type="entry name" value="MGS"/>
    <property type="match status" value="1"/>
</dbReference>
<dbReference type="PANTHER" id="PTHR11405">
    <property type="entry name" value="CARBAMOYLTRANSFERASE FAMILY MEMBER"/>
    <property type="match status" value="1"/>
</dbReference>
<keyword evidence="11" id="KW-0460">Magnesium</keyword>
<dbReference type="NCBIfam" id="NF009455">
    <property type="entry name" value="PRK12815.1"/>
    <property type="match status" value="1"/>
</dbReference>
<dbReference type="GO" id="GO:0046872">
    <property type="term" value="F:metal ion binding"/>
    <property type="evidence" value="ECO:0007669"/>
    <property type="project" value="UniProtKB-KW"/>
</dbReference>
<keyword evidence="5 23" id="KW-0436">Ligase</keyword>
<evidence type="ECO:0000256" key="12">
    <source>
        <dbReference type="ARBA" id="ARBA00022975"/>
    </source>
</evidence>
<dbReference type="GO" id="GO:0006221">
    <property type="term" value="P:pyrimidine nucleotide biosynthetic process"/>
    <property type="evidence" value="ECO:0007669"/>
    <property type="project" value="UniProtKB-KW"/>
</dbReference>
<keyword evidence="13" id="KW-0464">Manganese</keyword>
<dbReference type="Pfam" id="PF02787">
    <property type="entry name" value="CPSase_L_D3"/>
    <property type="match status" value="1"/>
</dbReference>
<evidence type="ECO:0000256" key="16">
    <source>
        <dbReference type="ARBA" id="ARBA00048816"/>
    </source>
</evidence>
<comment type="pathway">
    <text evidence="1">Amino-acid biosynthesis; L-arginine biosynthesis; carbamoyl phosphate from bicarbonate: step 1/1.</text>
</comment>
<evidence type="ECO:0000259" key="22">
    <source>
        <dbReference type="PROSITE" id="PS51855"/>
    </source>
</evidence>
<evidence type="ECO:0000256" key="13">
    <source>
        <dbReference type="ARBA" id="ARBA00023211"/>
    </source>
</evidence>
<dbReference type="Gene3D" id="3.30.1490.20">
    <property type="entry name" value="ATP-grasp fold, A domain"/>
    <property type="match status" value="1"/>
</dbReference>
<dbReference type="NCBIfam" id="TIGR01369">
    <property type="entry name" value="CPSaseII_lrg"/>
    <property type="match status" value="1"/>
</dbReference>
<dbReference type="InterPro" id="IPR058047">
    <property type="entry name" value="CPSase_preATP-grasp"/>
</dbReference>
<accession>A0A075G277</accession>
<dbReference type="AlphaFoldDB" id="A0A075G277"/>
<evidence type="ECO:0000256" key="15">
    <source>
        <dbReference type="ARBA" id="ARBA00047359"/>
    </source>
</evidence>
<dbReference type="Gene3D" id="1.10.1030.10">
    <property type="entry name" value="Carbamoyl-phosphate synthetase, large subunit oligomerisation domain"/>
    <property type="match status" value="1"/>
</dbReference>
<evidence type="ECO:0000256" key="8">
    <source>
        <dbReference type="ARBA" id="ARBA00022737"/>
    </source>
</evidence>
<organism evidence="23">
    <name type="scientific">uncultured marine thaumarchaeote AD1000_70_G10</name>
    <dbReference type="NCBI Taxonomy" id="1455934"/>
    <lineage>
        <taxon>Archaea</taxon>
        <taxon>Nitrososphaerota</taxon>
        <taxon>environmental samples</taxon>
    </lineage>
</organism>
<evidence type="ECO:0000256" key="4">
    <source>
        <dbReference type="ARBA" id="ARBA00022571"/>
    </source>
</evidence>
<name>A0A075G277_9ARCH</name>
<keyword evidence="12" id="KW-0665">Pyrimidine biosynthesis</keyword>
<evidence type="ECO:0000256" key="18">
    <source>
        <dbReference type="ARBA" id="ARBA00069524"/>
    </source>
</evidence>
<dbReference type="SMART" id="SM01096">
    <property type="entry name" value="CPSase_L_D3"/>
    <property type="match status" value="1"/>
</dbReference>
<evidence type="ECO:0000256" key="19">
    <source>
        <dbReference type="ARBA" id="ARBA00074189"/>
    </source>
</evidence>
<comment type="catalytic activity">
    <reaction evidence="16">
        <text>hydrogencarbonate + L-glutamine + 2 ATP + H2O = carbamoyl phosphate + L-glutamate + 2 ADP + phosphate + 2 H(+)</text>
        <dbReference type="Rhea" id="RHEA:18633"/>
        <dbReference type="ChEBI" id="CHEBI:15377"/>
        <dbReference type="ChEBI" id="CHEBI:15378"/>
        <dbReference type="ChEBI" id="CHEBI:17544"/>
        <dbReference type="ChEBI" id="CHEBI:29985"/>
        <dbReference type="ChEBI" id="CHEBI:30616"/>
        <dbReference type="ChEBI" id="CHEBI:43474"/>
        <dbReference type="ChEBI" id="CHEBI:58228"/>
        <dbReference type="ChEBI" id="CHEBI:58359"/>
        <dbReference type="ChEBI" id="CHEBI:456216"/>
        <dbReference type="EC" id="6.3.5.5"/>
    </reaction>
</comment>
<sequence length="989" mass="110462">MSFGGQTALNCGIQLDKQGILSKYNVKVLGTKIRGIEITEDRDLFKQKMTESGIDTPKSRAVYSLDEAKELVKDLGYPVMIRAAYTLGGKGGGVAHNEYELDEIVIKGIANSLTKQVLIEEYLGEWKQIEYEIMRDAKGNCVTVCNMENVLGMKVHTGDNIVVAPSQTITNREYHKLREIAIKAATACEIVGECNVQFSLDPNSENYNVIEINARLSRSSALASKATGYPLAYLAAKVILGKTLPELFNQVTGVTTACFEPSLDYLVVKMPRWDLKKFENVSRKIGTQMKSVGEIMSIGSSFEEALQKAIRMVDIDKLGLCDPTFHTDSDPETLEDNLVHFSDEILFHVVESLRSNMSPEEISRISTIDKWFVDKIKNVVDLERKLLENPDSNNKSLIFDAKKKGFSDKQLSLYFNKDESEIRKTRINYGILPRTKQIDTLAAEWPAQTNYLYITYDGSIDDVKPSNKKKLIVLGAGTYRIGSSVEFDWSTMNMVWALKERGYDIIVVNCNPETVSTDYDMSDSLYFEELTLERILDIYDKEQPDGLVACVGGQSANNLVNKLSNYGVKLFGTSSSNIDRAENREKFSALLDEIGVSQPSWQTFTSFDTAYEFAKEQKYPLLVRPSYVLSGAAMRVIWTDDNLKTFLEDAAKVNVDYPVVVSKFIQDAREIEVDAVSDGDNVFIGAILEHIEKAGVHSGDAIMTIPPRTLDPSEEALIIDYTNKIAKQLQIKGPFNTQFIVKDGSVSVIECNLRASRSMPFVSKYSGVNLMQLSASAILGQTISSSFHNYRNIQSVGVKVPQFSFMQLDGADPNLGVEMQSTGEVACFGKNFYDAFLKSLISAGYNIPRKNGSILVSIGGTEKKQKLLPVIKKFSKLGFKTFATEHTADFLDSNNIDSIALYKIGEYERKPNLEDYLIKREFDLIINVPMIKSSNTADSIIEDEYLIRRKAVELGIPVITTVELAEVFVEGLDWLNENTLTITETAKHS</sequence>
<evidence type="ECO:0000256" key="17">
    <source>
        <dbReference type="ARBA" id="ARBA00060037"/>
    </source>
</evidence>
<evidence type="ECO:0000256" key="6">
    <source>
        <dbReference type="ARBA" id="ARBA00022605"/>
    </source>
</evidence>
<dbReference type="EC" id="6.3.5.5" evidence="3"/>
<evidence type="ECO:0000256" key="20">
    <source>
        <dbReference type="PROSITE-ProRule" id="PRU00409"/>
    </source>
</evidence>
<dbReference type="SUPFAM" id="SSF52335">
    <property type="entry name" value="Methylglyoxal synthase-like"/>
    <property type="match status" value="1"/>
</dbReference>
<dbReference type="GO" id="GO:0006526">
    <property type="term" value="P:L-arginine biosynthetic process"/>
    <property type="evidence" value="ECO:0007669"/>
    <property type="project" value="UniProtKB-UniPathway"/>
</dbReference>
<dbReference type="UniPathway" id="UPA00068">
    <property type="reaction ID" value="UER00171"/>
</dbReference>
<dbReference type="InterPro" id="IPR011607">
    <property type="entry name" value="MGS-like_dom"/>
</dbReference>
<dbReference type="Pfam" id="PF02786">
    <property type="entry name" value="CPSase_L_D2"/>
    <property type="match status" value="2"/>
</dbReference>
<feature type="domain" description="ATP-grasp" evidence="21">
    <location>
        <begin position="588"/>
        <end position="779"/>
    </location>
</feature>
<dbReference type="FunFam" id="3.40.50.20:FF:000002">
    <property type="entry name" value="Carbamoyl-phosphate synthase large chain"/>
    <property type="match status" value="1"/>
</dbReference>
<evidence type="ECO:0000256" key="2">
    <source>
        <dbReference type="ARBA" id="ARBA00009799"/>
    </source>
</evidence>
<dbReference type="GO" id="GO:0004087">
    <property type="term" value="F:carbamoyl-phosphate synthase (ammonia) activity"/>
    <property type="evidence" value="ECO:0007669"/>
    <property type="project" value="UniProtKB-EC"/>
</dbReference>
<dbReference type="EMBL" id="KF900463">
    <property type="protein sequence ID" value="AIE95846.1"/>
    <property type="molecule type" value="Genomic_DNA"/>
</dbReference>
<protein>
    <recommendedName>
        <fullName evidence="19">Carbamoyl phosphate synthase arginine-specific large chain</fullName>
        <ecNumber evidence="14">6.3.4.16</ecNumber>
        <ecNumber evidence="3">6.3.5.5</ecNumber>
    </recommendedName>
    <alternativeName>
        <fullName evidence="18">Carbamoyl phosphate synthase pyrimidine-specific large chain</fullName>
    </alternativeName>
</protein>
<proteinExistence type="inferred from homology"/>
<dbReference type="PROSITE" id="PS00866">
    <property type="entry name" value="CPSASE_1"/>
    <property type="match status" value="2"/>
</dbReference>
<evidence type="ECO:0000313" key="23">
    <source>
        <dbReference type="EMBL" id="AIE95846.1"/>
    </source>
</evidence>
<dbReference type="FunFam" id="3.30.470.20:FF:000026">
    <property type="entry name" value="Carbamoyl-phosphate synthase large chain"/>
    <property type="match status" value="1"/>
</dbReference>
<evidence type="ECO:0000256" key="11">
    <source>
        <dbReference type="ARBA" id="ARBA00022842"/>
    </source>
</evidence>
<keyword evidence="4" id="KW-0055">Arginine biosynthesis</keyword>
<dbReference type="FunFam" id="3.30.1490.20:FF:000001">
    <property type="entry name" value="Carbamoyl-phosphate synthase large chain"/>
    <property type="match status" value="1"/>
</dbReference>
<dbReference type="InterPro" id="IPR006275">
    <property type="entry name" value="CPSase_lsu"/>
</dbReference>
<evidence type="ECO:0000259" key="21">
    <source>
        <dbReference type="PROSITE" id="PS50975"/>
    </source>
</evidence>
<evidence type="ECO:0000256" key="5">
    <source>
        <dbReference type="ARBA" id="ARBA00022598"/>
    </source>
</evidence>
<gene>
    <name evidence="23" type="primary">CPA2</name>
    <name evidence="23" type="synonym">carB</name>
</gene>
<comment type="similarity">
    <text evidence="2">Belongs to the CarB family.</text>
</comment>
<dbReference type="PRINTS" id="PR00098">
    <property type="entry name" value="CPSASE"/>
</dbReference>
<dbReference type="PROSITE" id="PS00867">
    <property type="entry name" value="CPSASE_2"/>
    <property type="match status" value="2"/>
</dbReference>
<dbReference type="FunFam" id="1.10.1030.10:FF:000002">
    <property type="entry name" value="Carbamoyl-phosphate synthase large chain"/>
    <property type="match status" value="1"/>
</dbReference>
<keyword evidence="9 20" id="KW-0547">Nucleotide-binding</keyword>
<dbReference type="GO" id="GO:0005737">
    <property type="term" value="C:cytoplasm"/>
    <property type="evidence" value="ECO:0007669"/>
    <property type="project" value="TreeGrafter"/>
</dbReference>
<dbReference type="PANTHER" id="PTHR11405:SF53">
    <property type="entry name" value="CARBAMOYL-PHOSPHATE SYNTHASE [AMMONIA], MITOCHONDRIAL"/>
    <property type="match status" value="1"/>
</dbReference>
<dbReference type="InterPro" id="IPR005479">
    <property type="entry name" value="CPAse_ATP-bd"/>
</dbReference>
<comment type="catalytic activity">
    <reaction evidence="15">
        <text>hydrogencarbonate + NH4(+) + 2 ATP = carbamoyl phosphate + 2 ADP + phosphate + 2 H(+)</text>
        <dbReference type="Rhea" id="RHEA:18029"/>
        <dbReference type="ChEBI" id="CHEBI:15378"/>
        <dbReference type="ChEBI" id="CHEBI:17544"/>
        <dbReference type="ChEBI" id="CHEBI:28938"/>
        <dbReference type="ChEBI" id="CHEBI:30616"/>
        <dbReference type="ChEBI" id="CHEBI:43474"/>
        <dbReference type="ChEBI" id="CHEBI:58228"/>
        <dbReference type="ChEBI" id="CHEBI:456216"/>
        <dbReference type="EC" id="6.3.4.16"/>
    </reaction>
</comment>
<dbReference type="SUPFAM" id="SSF48108">
    <property type="entry name" value="Carbamoyl phosphate synthetase, large subunit connection domain"/>
    <property type="match status" value="1"/>
</dbReference>
<dbReference type="NCBIfam" id="NF003671">
    <property type="entry name" value="PRK05294.1"/>
    <property type="match status" value="1"/>
</dbReference>
<dbReference type="InterPro" id="IPR005483">
    <property type="entry name" value="CPSase_dom"/>
</dbReference>
<dbReference type="EC" id="6.3.4.16" evidence="14"/>
<dbReference type="Pfam" id="PF25596">
    <property type="entry name" value="CPSase_L_D1"/>
    <property type="match status" value="1"/>
</dbReference>
<dbReference type="Gene3D" id="3.40.50.1380">
    <property type="entry name" value="Methylglyoxal synthase-like domain"/>
    <property type="match status" value="1"/>
</dbReference>
<evidence type="ECO:0000256" key="10">
    <source>
        <dbReference type="ARBA" id="ARBA00022840"/>
    </source>
</evidence>
<dbReference type="InterPro" id="IPR013815">
    <property type="entry name" value="ATP_grasp_subdomain_1"/>
</dbReference>
<dbReference type="InterPro" id="IPR011761">
    <property type="entry name" value="ATP-grasp"/>
</dbReference>
<keyword evidence="6" id="KW-0028">Amino-acid biosynthesis</keyword>
<dbReference type="PROSITE" id="PS51855">
    <property type="entry name" value="MGS"/>
    <property type="match status" value="1"/>
</dbReference>
<evidence type="ECO:0000256" key="9">
    <source>
        <dbReference type="ARBA" id="ARBA00022741"/>
    </source>
</evidence>
<evidence type="ECO:0000256" key="14">
    <source>
        <dbReference type="ARBA" id="ARBA00044063"/>
    </source>
</evidence>
<keyword evidence="8" id="KW-0677">Repeat</keyword>
<evidence type="ECO:0000256" key="3">
    <source>
        <dbReference type="ARBA" id="ARBA00012738"/>
    </source>
</evidence>
<dbReference type="GO" id="GO:0006541">
    <property type="term" value="P:glutamine metabolic process"/>
    <property type="evidence" value="ECO:0007669"/>
    <property type="project" value="TreeGrafter"/>
</dbReference>
<keyword evidence="7" id="KW-0479">Metal-binding</keyword>
<dbReference type="SUPFAM" id="SSF52440">
    <property type="entry name" value="PreATP-grasp domain"/>
    <property type="match status" value="2"/>
</dbReference>